<evidence type="ECO:0000313" key="3">
    <source>
        <dbReference type="EMBL" id="UZD24350.1"/>
    </source>
</evidence>
<evidence type="ECO:0000313" key="4">
    <source>
        <dbReference type="Proteomes" id="UP001163156"/>
    </source>
</evidence>
<accession>A0ABY6MKP2</accession>
<feature type="transmembrane region" description="Helical" evidence="1">
    <location>
        <begin position="171"/>
        <end position="188"/>
    </location>
</feature>
<feature type="transmembrane region" description="Helical" evidence="1">
    <location>
        <begin position="200"/>
        <end position="217"/>
    </location>
</feature>
<protein>
    <submittedName>
        <fullName evidence="3">Histidine kinase</fullName>
    </submittedName>
</protein>
<keyword evidence="1" id="KW-1133">Transmembrane helix</keyword>
<evidence type="ECO:0000259" key="2">
    <source>
        <dbReference type="Pfam" id="PF06580"/>
    </source>
</evidence>
<evidence type="ECO:0000256" key="1">
    <source>
        <dbReference type="SAM" id="Phobius"/>
    </source>
</evidence>
<dbReference type="Proteomes" id="UP001163156">
    <property type="component" value="Chromosome"/>
</dbReference>
<sequence length="420" mass="49446">MSNRLVLRMNLEKNSRYNLIVIFLAFVINMSRLVIYIFKLYGLTYLRRMFPKTSFYKALGWGFAVTLLVTFLFQRMGFIRIDFDEYLVNILILGSWWMLTSLVFYYSRKIRLHKKNLLRILYLALFFTGILLLDQWMSIPDNPVSILLLILFWMGIAHFVAPAFFKKYQKVIFFVYGVIWIGFTLIRWDETFMQENHDWVILMLLMPIPVFLLLWVFEQWKRIKDLENQKNQAELAMLKNQINPHFLFNTLNNLYGLCVEKSDAAPEVVLRLSDMMRYTIYEGKKKEVLLSEEVEYLESFLALHKLRHRNAPTIEFNVAIVEGLKIAPLLFIVPVENAFKHGVEKLTEGAFVTIDLSANQEKLSLKVANNYDMESKNGGNGIGLENLKRRLELTYPGEHSLQITQKNGIYTLVLEILWCR</sequence>
<feature type="transmembrane region" description="Helical" evidence="1">
    <location>
        <begin position="20"/>
        <end position="43"/>
    </location>
</feature>
<dbReference type="Gene3D" id="3.30.565.10">
    <property type="entry name" value="Histidine kinase-like ATPase, C-terminal domain"/>
    <property type="match status" value="1"/>
</dbReference>
<dbReference type="PANTHER" id="PTHR34220:SF7">
    <property type="entry name" value="SENSOR HISTIDINE KINASE YPDA"/>
    <property type="match status" value="1"/>
</dbReference>
<feature type="transmembrane region" description="Helical" evidence="1">
    <location>
        <begin position="86"/>
        <end position="105"/>
    </location>
</feature>
<dbReference type="RefSeq" id="WP_264811063.1">
    <property type="nucleotide sequence ID" value="NZ_CP110226.1"/>
</dbReference>
<dbReference type="PANTHER" id="PTHR34220">
    <property type="entry name" value="SENSOR HISTIDINE KINASE YPDA"/>
    <property type="match status" value="1"/>
</dbReference>
<dbReference type="Pfam" id="PF06580">
    <property type="entry name" value="His_kinase"/>
    <property type="match status" value="1"/>
</dbReference>
<keyword evidence="3" id="KW-0418">Kinase</keyword>
<feature type="transmembrane region" description="Helical" evidence="1">
    <location>
        <begin position="144"/>
        <end position="164"/>
    </location>
</feature>
<dbReference type="InterPro" id="IPR036890">
    <property type="entry name" value="HATPase_C_sf"/>
</dbReference>
<keyword evidence="4" id="KW-1185">Reference proteome</keyword>
<name>A0ABY6MKP2_9BACT</name>
<dbReference type="EMBL" id="CP110226">
    <property type="protein sequence ID" value="UZD24350.1"/>
    <property type="molecule type" value="Genomic_DNA"/>
</dbReference>
<feature type="domain" description="Signal transduction histidine kinase internal region" evidence="2">
    <location>
        <begin position="233"/>
        <end position="310"/>
    </location>
</feature>
<keyword evidence="3" id="KW-0808">Transferase</keyword>
<reference evidence="3" key="1">
    <citation type="submission" date="2022-10" db="EMBL/GenBank/DDBJ databases">
        <title>Algoriphagus sp. a novel bacteria isolate from halophytes salicornia europaea.</title>
        <authorList>
            <person name="Peng Y."/>
            <person name="Jiang L."/>
            <person name="Lee J."/>
        </authorList>
    </citation>
    <scope>NUCLEOTIDE SEQUENCE</scope>
    <source>
        <strain evidence="3">TR-M5</strain>
    </source>
</reference>
<dbReference type="GO" id="GO:0016301">
    <property type="term" value="F:kinase activity"/>
    <property type="evidence" value="ECO:0007669"/>
    <property type="project" value="UniProtKB-KW"/>
</dbReference>
<dbReference type="InterPro" id="IPR010559">
    <property type="entry name" value="Sig_transdc_His_kin_internal"/>
</dbReference>
<feature type="transmembrane region" description="Helical" evidence="1">
    <location>
        <begin position="117"/>
        <end position="138"/>
    </location>
</feature>
<gene>
    <name evidence="3" type="ORF">OM944_07575</name>
</gene>
<keyword evidence="1" id="KW-0472">Membrane</keyword>
<dbReference type="InterPro" id="IPR050640">
    <property type="entry name" value="Bact_2-comp_sensor_kinase"/>
</dbReference>
<feature type="transmembrane region" description="Helical" evidence="1">
    <location>
        <begin position="55"/>
        <end position="74"/>
    </location>
</feature>
<organism evidence="3 4">
    <name type="scientific">Algoriphagus halophytocola</name>
    <dbReference type="NCBI Taxonomy" id="2991499"/>
    <lineage>
        <taxon>Bacteria</taxon>
        <taxon>Pseudomonadati</taxon>
        <taxon>Bacteroidota</taxon>
        <taxon>Cytophagia</taxon>
        <taxon>Cytophagales</taxon>
        <taxon>Cyclobacteriaceae</taxon>
        <taxon>Algoriphagus</taxon>
    </lineage>
</organism>
<keyword evidence="1" id="KW-0812">Transmembrane</keyword>
<proteinExistence type="predicted"/>